<accession>A0A5B7GB27</accession>
<name>A0A5B7GB27_PORTR</name>
<dbReference type="AlphaFoldDB" id="A0A5B7GB27"/>
<proteinExistence type="predicted"/>
<reference evidence="1 2" key="1">
    <citation type="submission" date="2019-05" db="EMBL/GenBank/DDBJ databases">
        <title>Another draft genome of Portunus trituberculatus and its Hox gene families provides insights of decapod evolution.</title>
        <authorList>
            <person name="Jeong J.-H."/>
            <person name="Song I."/>
            <person name="Kim S."/>
            <person name="Choi T."/>
            <person name="Kim D."/>
            <person name="Ryu S."/>
            <person name="Kim W."/>
        </authorList>
    </citation>
    <scope>NUCLEOTIDE SEQUENCE [LARGE SCALE GENOMIC DNA]</scope>
    <source>
        <tissue evidence="1">Muscle</tissue>
    </source>
</reference>
<protein>
    <submittedName>
        <fullName evidence="1">Uncharacterized protein</fullName>
    </submittedName>
</protein>
<evidence type="ECO:0000313" key="1">
    <source>
        <dbReference type="EMBL" id="MPC54535.1"/>
    </source>
</evidence>
<organism evidence="1 2">
    <name type="scientific">Portunus trituberculatus</name>
    <name type="common">Swimming crab</name>
    <name type="synonym">Neptunus trituberculatus</name>
    <dbReference type="NCBI Taxonomy" id="210409"/>
    <lineage>
        <taxon>Eukaryota</taxon>
        <taxon>Metazoa</taxon>
        <taxon>Ecdysozoa</taxon>
        <taxon>Arthropoda</taxon>
        <taxon>Crustacea</taxon>
        <taxon>Multicrustacea</taxon>
        <taxon>Malacostraca</taxon>
        <taxon>Eumalacostraca</taxon>
        <taxon>Eucarida</taxon>
        <taxon>Decapoda</taxon>
        <taxon>Pleocyemata</taxon>
        <taxon>Brachyura</taxon>
        <taxon>Eubrachyura</taxon>
        <taxon>Portunoidea</taxon>
        <taxon>Portunidae</taxon>
        <taxon>Portuninae</taxon>
        <taxon>Portunus</taxon>
    </lineage>
</organism>
<keyword evidence="2" id="KW-1185">Reference proteome</keyword>
<dbReference type="EMBL" id="VSRR010012430">
    <property type="protein sequence ID" value="MPC54535.1"/>
    <property type="molecule type" value="Genomic_DNA"/>
</dbReference>
<dbReference type="Proteomes" id="UP000324222">
    <property type="component" value="Unassembled WGS sequence"/>
</dbReference>
<gene>
    <name evidence="1" type="ORF">E2C01_048456</name>
</gene>
<evidence type="ECO:0000313" key="2">
    <source>
        <dbReference type="Proteomes" id="UP000324222"/>
    </source>
</evidence>
<sequence>MIITNFVSSPFTDHPDDLAFNFAILNYLEQHRSRIALVLILTDSGLDQFRGAVNSPSKLVVNSLND</sequence>
<comment type="caution">
    <text evidence="1">The sequence shown here is derived from an EMBL/GenBank/DDBJ whole genome shotgun (WGS) entry which is preliminary data.</text>
</comment>